<reference evidence="7 8" key="1">
    <citation type="journal article" date="2021" name="Comput. Struct. Biotechnol. J.">
        <title>De novo genome assembly of the potent medicinal plant Rehmannia glutinosa using nanopore technology.</title>
        <authorList>
            <person name="Ma L."/>
            <person name="Dong C."/>
            <person name="Song C."/>
            <person name="Wang X."/>
            <person name="Zheng X."/>
            <person name="Niu Y."/>
            <person name="Chen S."/>
            <person name="Feng W."/>
        </authorList>
    </citation>
    <scope>NUCLEOTIDE SEQUENCE [LARGE SCALE GENOMIC DNA]</scope>
    <source>
        <strain evidence="7">DH-2019</strain>
    </source>
</reference>
<feature type="domain" description="Peptidase A1" evidence="6">
    <location>
        <begin position="91"/>
        <end position="374"/>
    </location>
</feature>
<keyword evidence="2" id="KW-0645">Protease</keyword>
<dbReference type="Proteomes" id="UP001318860">
    <property type="component" value="Unassembled WGS sequence"/>
</dbReference>
<keyword evidence="8" id="KW-1185">Reference proteome</keyword>
<accession>A0ABR0XI66</accession>
<comment type="caution">
    <text evidence="7">The sequence shown here is derived from an EMBL/GenBank/DDBJ whole genome shotgun (WGS) entry which is preliminary data.</text>
</comment>
<keyword evidence="4" id="KW-0378">Hydrolase</keyword>
<evidence type="ECO:0000256" key="4">
    <source>
        <dbReference type="ARBA" id="ARBA00022801"/>
    </source>
</evidence>
<comment type="similarity">
    <text evidence="1">Belongs to the peptidase A1 family.</text>
</comment>
<dbReference type="InterPro" id="IPR051708">
    <property type="entry name" value="Plant_Aspart_Prot_A1"/>
</dbReference>
<dbReference type="InterPro" id="IPR034161">
    <property type="entry name" value="Pepsin-like_plant"/>
</dbReference>
<proteinExistence type="inferred from homology"/>
<dbReference type="PANTHER" id="PTHR47967">
    <property type="entry name" value="OS07G0603500 PROTEIN-RELATED"/>
    <property type="match status" value="1"/>
</dbReference>
<dbReference type="EMBL" id="JABTTQ020000004">
    <property type="protein sequence ID" value="KAK6158683.1"/>
    <property type="molecule type" value="Genomic_DNA"/>
</dbReference>
<dbReference type="InterPro" id="IPR033121">
    <property type="entry name" value="PEPTIDASE_A1"/>
</dbReference>
<evidence type="ECO:0000259" key="6">
    <source>
        <dbReference type="PROSITE" id="PS51767"/>
    </source>
</evidence>
<dbReference type="PROSITE" id="PS51767">
    <property type="entry name" value="PEPTIDASE_A1"/>
    <property type="match status" value="1"/>
</dbReference>
<evidence type="ECO:0000256" key="1">
    <source>
        <dbReference type="ARBA" id="ARBA00007447"/>
    </source>
</evidence>
<dbReference type="PROSITE" id="PS00141">
    <property type="entry name" value="ASP_PROTEASE"/>
    <property type="match status" value="1"/>
</dbReference>
<dbReference type="CDD" id="cd05476">
    <property type="entry name" value="pepsin_A_like_plant"/>
    <property type="match status" value="1"/>
</dbReference>
<gene>
    <name evidence="7" type="ORF">DH2020_005997</name>
</gene>
<evidence type="ECO:0000313" key="8">
    <source>
        <dbReference type="Proteomes" id="UP001318860"/>
    </source>
</evidence>
<dbReference type="InterPro" id="IPR032799">
    <property type="entry name" value="TAXi_C"/>
</dbReference>
<evidence type="ECO:0000256" key="2">
    <source>
        <dbReference type="ARBA" id="ARBA00022670"/>
    </source>
</evidence>
<dbReference type="SUPFAM" id="SSF50630">
    <property type="entry name" value="Acid proteases"/>
    <property type="match status" value="1"/>
</dbReference>
<dbReference type="Pfam" id="PF14541">
    <property type="entry name" value="TAXi_C"/>
    <property type="match status" value="1"/>
</dbReference>
<dbReference type="InterPro" id="IPR001969">
    <property type="entry name" value="Aspartic_peptidase_AS"/>
</dbReference>
<evidence type="ECO:0000256" key="5">
    <source>
        <dbReference type="ARBA" id="ARBA00023180"/>
    </source>
</evidence>
<dbReference type="PANTHER" id="PTHR47967:SF128">
    <property type="entry name" value="ASPARTIC PROTEINASE CDR1-LIKE"/>
    <property type="match status" value="1"/>
</dbReference>
<keyword evidence="5" id="KW-0325">Glycoprotein</keyword>
<name>A0ABR0XI66_REHGL</name>
<sequence length="374" mass="41464">MTFYYKHSYILVATICLIIFLSQATKINAAITVDLIHRDSPFRLFDPSQTRFDRITNSFRRSFSRSLNLAKSFYSTSNSPQAPLTPIPGEYLMKIRIGTPPVEILAIVDTGSDLTWTQCLPCPECYKQEAPLFDPKNSKTYTNVSCNSLECQLSDSLDCSENATSCKYDVLYQNYSFSRGDVALETFTFDPNVTFPNVVFGCGHESDGDFSEKISGIVGLGGGRVSIVRQLEKSIEGAYDTFYYAAIEGFSVGKKKLEYNYSVSKSDSNKASLGQIIIDSGTTLTVLPRYLYQGLESAMEKAIINGKRVTDPRGFIDGLCYEVGSNGGLKFSPVIAHFLGRSGFARRDDVCGGEERGGLFEFGGNRWIHSFHFG</sequence>
<keyword evidence="3" id="KW-0064">Aspartyl protease</keyword>
<dbReference type="Pfam" id="PF14543">
    <property type="entry name" value="TAXi_N"/>
    <property type="match status" value="1"/>
</dbReference>
<dbReference type="InterPro" id="IPR021109">
    <property type="entry name" value="Peptidase_aspartic_dom_sf"/>
</dbReference>
<evidence type="ECO:0000256" key="3">
    <source>
        <dbReference type="ARBA" id="ARBA00022750"/>
    </source>
</evidence>
<evidence type="ECO:0000313" key="7">
    <source>
        <dbReference type="EMBL" id="KAK6158683.1"/>
    </source>
</evidence>
<protein>
    <recommendedName>
        <fullName evidence="6">Peptidase A1 domain-containing protein</fullName>
    </recommendedName>
</protein>
<dbReference type="InterPro" id="IPR032861">
    <property type="entry name" value="TAXi_N"/>
</dbReference>
<dbReference type="Gene3D" id="2.40.70.10">
    <property type="entry name" value="Acid Proteases"/>
    <property type="match status" value="2"/>
</dbReference>
<organism evidence="7 8">
    <name type="scientific">Rehmannia glutinosa</name>
    <name type="common">Chinese foxglove</name>
    <dbReference type="NCBI Taxonomy" id="99300"/>
    <lineage>
        <taxon>Eukaryota</taxon>
        <taxon>Viridiplantae</taxon>
        <taxon>Streptophyta</taxon>
        <taxon>Embryophyta</taxon>
        <taxon>Tracheophyta</taxon>
        <taxon>Spermatophyta</taxon>
        <taxon>Magnoliopsida</taxon>
        <taxon>eudicotyledons</taxon>
        <taxon>Gunneridae</taxon>
        <taxon>Pentapetalae</taxon>
        <taxon>asterids</taxon>
        <taxon>lamiids</taxon>
        <taxon>Lamiales</taxon>
        <taxon>Orobanchaceae</taxon>
        <taxon>Rehmannieae</taxon>
        <taxon>Rehmannia</taxon>
    </lineage>
</organism>